<comment type="caution">
    <text evidence="2">The sequence shown here is derived from an EMBL/GenBank/DDBJ whole genome shotgun (WGS) entry which is preliminary data.</text>
</comment>
<evidence type="ECO:0000256" key="1">
    <source>
        <dbReference type="SAM" id="MobiDB-lite"/>
    </source>
</evidence>
<accession>A0ABN9QUG3</accession>
<reference evidence="2" key="1">
    <citation type="submission" date="2023-10" db="EMBL/GenBank/DDBJ databases">
        <authorList>
            <person name="Chen Y."/>
            <person name="Shah S."/>
            <person name="Dougan E. K."/>
            <person name="Thang M."/>
            <person name="Chan C."/>
        </authorList>
    </citation>
    <scope>NUCLEOTIDE SEQUENCE [LARGE SCALE GENOMIC DNA]</scope>
</reference>
<dbReference type="Proteomes" id="UP001189429">
    <property type="component" value="Unassembled WGS sequence"/>
</dbReference>
<keyword evidence="3" id="KW-1185">Reference proteome</keyword>
<gene>
    <name evidence="2" type="ORF">PCOR1329_LOCUS14546</name>
</gene>
<organism evidence="2 3">
    <name type="scientific">Prorocentrum cordatum</name>
    <dbReference type="NCBI Taxonomy" id="2364126"/>
    <lineage>
        <taxon>Eukaryota</taxon>
        <taxon>Sar</taxon>
        <taxon>Alveolata</taxon>
        <taxon>Dinophyceae</taxon>
        <taxon>Prorocentrales</taxon>
        <taxon>Prorocentraceae</taxon>
        <taxon>Prorocentrum</taxon>
    </lineage>
</organism>
<name>A0ABN9QUG3_9DINO</name>
<sequence length="131" mass="14497">MHGLQVVCFSRRRHLEHHDQAGHRRHVAGERGRTTRRSPPALEAELDGVFAPRPCREGRAVSRGVPSSTSGVFCSRRGPEERRAPWAHARGPRGAQACHRRSAMLPRVQLQLVLLRLPLPYGAVVLHSAGA</sequence>
<feature type="region of interest" description="Disordered" evidence="1">
    <location>
        <begin position="16"/>
        <end position="39"/>
    </location>
</feature>
<evidence type="ECO:0000313" key="3">
    <source>
        <dbReference type="Proteomes" id="UP001189429"/>
    </source>
</evidence>
<evidence type="ECO:0000313" key="2">
    <source>
        <dbReference type="EMBL" id="CAK0809241.1"/>
    </source>
</evidence>
<feature type="region of interest" description="Disordered" evidence="1">
    <location>
        <begin position="58"/>
        <end position="93"/>
    </location>
</feature>
<proteinExistence type="predicted"/>
<protein>
    <submittedName>
        <fullName evidence="2">Uncharacterized protein</fullName>
    </submittedName>
</protein>
<dbReference type="EMBL" id="CAUYUJ010004351">
    <property type="protein sequence ID" value="CAK0809241.1"/>
    <property type="molecule type" value="Genomic_DNA"/>
</dbReference>
<feature type="compositionally biased region" description="Basic and acidic residues" evidence="1">
    <location>
        <begin position="16"/>
        <end position="33"/>
    </location>
</feature>